<accession>A0AAP0P0F2</accession>
<feature type="region of interest" description="Disordered" evidence="1">
    <location>
        <begin position="1"/>
        <end position="59"/>
    </location>
</feature>
<gene>
    <name evidence="2" type="ORF">Scep_014285</name>
</gene>
<evidence type="ECO:0000313" key="2">
    <source>
        <dbReference type="EMBL" id="KAK9125439.1"/>
    </source>
</evidence>
<name>A0AAP0P0F2_9MAGN</name>
<proteinExistence type="predicted"/>
<keyword evidence="3" id="KW-1185">Reference proteome</keyword>
<sequence length="128" mass="13735">MSLQGNTHSANAAEVKNDNGNQFKTSQQNYANQSGVTRGYGNGNRGRGTGRFRGRGGFKYNNTSRPTCQICGKTGHTAAVCYYMTDLNFMGTNANGGGSSQQLLQSQSQKGAFLANQVPMSPQQLFQP</sequence>
<dbReference type="Proteomes" id="UP001419268">
    <property type="component" value="Unassembled WGS sequence"/>
</dbReference>
<comment type="caution">
    <text evidence="2">The sequence shown here is derived from an EMBL/GenBank/DDBJ whole genome shotgun (WGS) entry which is preliminary data.</text>
</comment>
<dbReference type="EMBL" id="JBBNAG010000006">
    <property type="protein sequence ID" value="KAK9125439.1"/>
    <property type="molecule type" value="Genomic_DNA"/>
</dbReference>
<organism evidence="2 3">
    <name type="scientific">Stephania cephalantha</name>
    <dbReference type="NCBI Taxonomy" id="152367"/>
    <lineage>
        <taxon>Eukaryota</taxon>
        <taxon>Viridiplantae</taxon>
        <taxon>Streptophyta</taxon>
        <taxon>Embryophyta</taxon>
        <taxon>Tracheophyta</taxon>
        <taxon>Spermatophyta</taxon>
        <taxon>Magnoliopsida</taxon>
        <taxon>Ranunculales</taxon>
        <taxon>Menispermaceae</taxon>
        <taxon>Menispermoideae</taxon>
        <taxon>Cissampelideae</taxon>
        <taxon>Stephania</taxon>
    </lineage>
</organism>
<evidence type="ECO:0000313" key="3">
    <source>
        <dbReference type="Proteomes" id="UP001419268"/>
    </source>
</evidence>
<feature type="compositionally biased region" description="Polar residues" evidence="1">
    <location>
        <begin position="18"/>
        <end position="34"/>
    </location>
</feature>
<evidence type="ECO:0000256" key="1">
    <source>
        <dbReference type="SAM" id="MobiDB-lite"/>
    </source>
</evidence>
<evidence type="ECO:0008006" key="4">
    <source>
        <dbReference type="Google" id="ProtNLM"/>
    </source>
</evidence>
<reference evidence="2 3" key="1">
    <citation type="submission" date="2024-01" db="EMBL/GenBank/DDBJ databases">
        <title>Genome assemblies of Stephania.</title>
        <authorList>
            <person name="Yang L."/>
        </authorList>
    </citation>
    <scope>NUCLEOTIDE SEQUENCE [LARGE SCALE GENOMIC DNA]</scope>
    <source>
        <strain evidence="2">JXDWG</strain>
        <tissue evidence="2">Leaf</tissue>
    </source>
</reference>
<dbReference type="AlphaFoldDB" id="A0AAP0P0F2"/>
<protein>
    <recommendedName>
        <fullName evidence="4">CCHC-type domain-containing protein</fullName>
    </recommendedName>
</protein>
<feature type="compositionally biased region" description="Gly residues" evidence="1">
    <location>
        <begin position="38"/>
        <end position="47"/>
    </location>
</feature>
<feature type="compositionally biased region" description="Polar residues" evidence="1">
    <location>
        <begin position="1"/>
        <end position="10"/>
    </location>
</feature>